<protein>
    <recommendedName>
        <fullName evidence="4">FAD-binding domain-containing protein</fullName>
    </recommendedName>
</protein>
<evidence type="ECO:0000256" key="1">
    <source>
        <dbReference type="ARBA" id="ARBA00022630"/>
    </source>
</evidence>
<evidence type="ECO:0000313" key="6">
    <source>
        <dbReference type="Proteomes" id="UP000253664"/>
    </source>
</evidence>
<dbReference type="PANTHER" id="PTHR46865:SF7">
    <property type="entry name" value="MONOOXYGENASE, PUTATIVE (AFU_ORTHOLOGUE AFUA_8G07040)-RELATED"/>
    <property type="match status" value="1"/>
</dbReference>
<dbReference type="AlphaFoldDB" id="A0A367LF40"/>
<keyword evidence="1" id="KW-0285">Flavoprotein</keyword>
<organism evidence="5 6">
    <name type="scientific">Ophiocordyceps polyrhachis-furcata BCC 54312</name>
    <dbReference type="NCBI Taxonomy" id="1330021"/>
    <lineage>
        <taxon>Eukaryota</taxon>
        <taxon>Fungi</taxon>
        <taxon>Dikarya</taxon>
        <taxon>Ascomycota</taxon>
        <taxon>Pezizomycotina</taxon>
        <taxon>Sordariomycetes</taxon>
        <taxon>Hypocreomycetidae</taxon>
        <taxon>Hypocreales</taxon>
        <taxon>Ophiocordycipitaceae</taxon>
        <taxon>Ophiocordyceps</taxon>
    </lineage>
</organism>
<evidence type="ECO:0000256" key="2">
    <source>
        <dbReference type="ARBA" id="ARBA00022827"/>
    </source>
</evidence>
<dbReference type="OrthoDB" id="655030at2759"/>
<comment type="caution">
    <text evidence="5">The sequence shown here is derived from an EMBL/GenBank/DDBJ whole genome shotgun (WGS) entry which is preliminary data.</text>
</comment>
<accession>A0A367LF40</accession>
<proteinExistence type="predicted"/>
<reference evidence="5 6" key="1">
    <citation type="journal article" date="2015" name="BMC Genomics">
        <title>Insights from the genome of Ophiocordyceps polyrhachis-furcata to pathogenicity and host specificity in insect fungi.</title>
        <authorList>
            <person name="Wichadakul D."/>
            <person name="Kobmoo N."/>
            <person name="Ingsriswang S."/>
            <person name="Tangphatsornruang S."/>
            <person name="Chantasingh D."/>
            <person name="Luangsa-ard J.J."/>
            <person name="Eurwilaichitr L."/>
        </authorList>
    </citation>
    <scope>NUCLEOTIDE SEQUENCE [LARGE SCALE GENOMIC DNA]</scope>
    <source>
        <strain evidence="5 6">BCC 54312</strain>
    </source>
</reference>
<evidence type="ECO:0000259" key="4">
    <source>
        <dbReference type="Pfam" id="PF01494"/>
    </source>
</evidence>
<evidence type="ECO:0000256" key="3">
    <source>
        <dbReference type="ARBA" id="ARBA00023002"/>
    </source>
</evidence>
<dbReference type="SUPFAM" id="SSF51905">
    <property type="entry name" value="FAD/NAD(P)-binding domain"/>
    <property type="match status" value="1"/>
</dbReference>
<dbReference type="PRINTS" id="PR00420">
    <property type="entry name" value="RNGMNOXGNASE"/>
</dbReference>
<dbReference type="Gene3D" id="3.50.50.60">
    <property type="entry name" value="FAD/NAD(P)-binding domain"/>
    <property type="match status" value="1"/>
</dbReference>
<dbReference type="InterPro" id="IPR051704">
    <property type="entry name" value="FAD_aromatic-hydroxylase"/>
</dbReference>
<dbReference type="Proteomes" id="UP000253664">
    <property type="component" value="Unassembled WGS sequence"/>
</dbReference>
<evidence type="ECO:0000313" key="5">
    <source>
        <dbReference type="EMBL" id="RCI13036.1"/>
    </source>
</evidence>
<keyword evidence="3" id="KW-0560">Oxidoreductase</keyword>
<dbReference type="PANTHER" id="PTHR46865">
    <property type="entry name" value="OXIDOREDUCTASE-RELATED"/>
    <property type="match status" value="1"/>
</dbReference>
<dbReference type="InterPro" id="IPR036188">
    <property type="entry name" value="FAD/NAD-bd_sf"/>
</dbReference>
<dbReference type="GO" id="GO:0016491">
    <property type="term" value="F:oxidoreductase activity"/>
    <property type="evidence" value="ECO:0007669"/>
    <property type="project" value="UniProtKB-KW"/>
</dbReference>
<dbReference type="STRING" id="1330021.A0A367LF40"/>
<gene>
    <name evidence="5" type="ORF">L249_0757</name>
</gene>
<dbReference type="InterPro" id="IPR002938">
    <property type="entry name" value="FAD-bd"/>
</dbReference>
<dbReference type="Pfam" id="PF01494">
    <property type="entry name" value="FAD_binding_3"/>
    <property type="match status" value="1"/>
</dbReference>
<dbReference type="Gene3D" id="3.30.9.10">
    <property type="entry name" value="D-Amino Acid Oxidase, subunit A, domain 2"/>
    <property type="match status" value="1"/>
</dbReference>
<dbReference type="GO" id="GO:0071949">
    <property type="term" value="F:FAD binding"/>
    <property type="evidence" value="ECO:0007669"/>
    <property type="project" value="InterPro"/>
</dbReference>
<name>A0A367LF40_9HYPO</name>
<dbReference type="EMBL" id="LKCN02000007">
    <property type="protein sequence ID" value="RCI13036.1"/>
    <property type="molecule type" value="Genomic_DNA"/>
</dbReference>
<keyword evidence="6" id="KW-1185">Reference proteome</keyword>
<feature type="domain" description="FAD-binding" evidence="4">
    <location>
        <begin position="7"/>
        <end position="347"/>
    </location>
</feature>
<keyword evidence="2" id="KW-0274">FAD</keyword>
<sequence>MPPPPLNILICGGGIAGPAAAFWLSRLGHKCTIIERHPTLRADGQQIDLREQGVTVARKMGLLPEIKSRTVDELGTSFVDSRGRSLAFFGRSGNEEQQSFTSEFEIMRGDLCKILRDAAEERVQWRFGLTVDDYRHVDDGTRVNVRFSDGTEAEYDLLIGADGQGSRVRRRMVTEDKYRPLGVFCCYFNTHRRQDDENIFSFYVAGRRRTVATRWHSPKHGQGYLMTMSHPEEFRSVLRQQDTAAQRALFSRVFAGAGWQADRLITEMNQAEDVYAFEALQVTARQWSRGRVVLLGDAAHAPSFFTGMGTSLALVGAYVLAGELAAHGDDVEAGLDAYHRRLRAFVEDSQKLGPGLPGIAFPETWWGVRIMQFIVTIMGLIRIDYLLGLLFQSLSSKSNKWQVPEYPELYAEKEEEASLS</sequence>